<evidence type="ECO:0000313" key="1">
    <source>
        <dbReference type="EMBL" id="KAJ8464921.1"/>
    </source>
</evidence>
<evidence type="ECO:0000313" key="2">
    <source>
        <dbReference type="Proteomes" id="UP001222027"/>
    </source>
</evidence>
<accession>A0AAV8PXQ1</accession>
<dbReference type="EMBL" id="JAQQAF010000008">
    <property type="protein sequence ID" value="KAJ8464921.1"/>
    <property type="molecule type" value="Genomic_DNA"/>
</dbReference>
<comment type="caution">
    <text evidence="1">The sequence shown here is derived from an EMBL/GenBank/DDBJ whole genome shotgun (WGS) entry which is preliminary data.</text>
</comment>
<protein>
    <submittedName>
        <fullName evidence="1">Uncharacterized protein</fullName>
    </submittedName>
</protein>
<gene>
    <name evidence="1" type="ORF">OPV22_027473</name>
</gene>
<keyword evidence="2" id="KW-1185">Reference proteome</keyword>
<reference evidence="1 2" key="1">
    <citation type="submission" date="2022-12" db="EMBL/GenBank/DDBJ databases">
        <title>Chromosome-scale assembly of the Ensete ventricosum genome.</title>
        <authorList>
            <person name="Dussert Y."/>
            <person name="Stocks J."/>
            <person name="Wendawek A."/>
            <person name="Woldeyes F."/>
            <person name="Nichols R.A."/>
            <person name="Borrell J.S."/>
        </authorList>
    </citation>
    <scope>NUCLEOTIDE SEQUENCE [LARGE SCALE GENOMIC DNA]</scope>
    <source>
        <strain evidence="2">cv. Maze</strain>
        <tissue evidence="1">Seeds</tissue>
    </source>
</reference>
<sequence>MVRPMRPDQQTSLEDIIRFGVTLEGLSSVDQHFLYRSYILRIKLCSAEFLSLTATFTDTVYRSCMLKAKIKDGEQVMEREKGIRGGRVTTAEQHACPLSPLERDMKHAEGWGWRSAGSAERATPLAFTWQYDMPKSTHCVDASSGSSTYRRYFEFNQQSCHVSRMLRDSLVPHPP</sequence>
<organism evidence="1 2">
    <name type="scientific">Ensete ventricosum</name>
    <name type="common">Abyssinian banana</name>
    <name type="synonym">Musa ensete</name>
    <dbReference type="NCBI Taxonomy" id="4639"/>
    <lineage>
        <taxon>Eukaryota</taxon>
        <taxon>Viridiplantae</taxon>
        <taxon>Streptophyta</taxon>
        <taxon>Embryophyta</taxon>
        <taxon>Tracheophyta</taxon>
        <taxon>Spermatophyta</taxon>
        <taxon>Magnoliopsida</taxon>
        <taxon>Liliopsida</taxon>
        <taxon>Zingiberales</taxon>
        <taxon>Musaceae</taxon>
        <taxon>Ensete</taxon>
    </lineage>
</organism>
<dbReference type="Proteomes" id="UP001222027">
    <property type="component" value="Unassembled WGS sequence"/>
</dbReference>
<proteinExistence type="predicted"/>
<name>A0AAV8PXQ1_ENSVE</name>
<dbReference type="AlphaFoldDB" id="A0AAV8PXQ1"/>